<dbReference type="PATRIC" id="fig|1615673.3.peg.1864"/>
<dbReference type="EMBL" id="JYLN01000002">
    <property type="protein sequence ID" value="KRP73669.1"/>
    <property type="molecule type" value="Genomic_DNA"/>
</dbReference>
<reference evidence="1 2" key="1">
    <citation type="submission" date="2015-02" db="EMBL/GenBank/DDBJ databases">
        <title>Two Pseudomonas sp. nov., isolated from raw milk.</title>
        <authorList>
            <person name="Wenning M."/>
            <person name="von Neubeck M."/>
            <person name="Huptas C."/>
            <person name="Scherer S."/>
        </authorList>
    </citation>
    <scope>NUCLEOTIDE SEQUENCE [LARGE SCALE GENOMIC DNA]</scope>
    <source>
        <strain evidence="1 2">DSM 29164</strain>
    </source>
</reference>
<sequence length="141" mass="16112">MFGFFKKKPTPPNEQARETLSRTATIIELNLILCRSTPSYKAKLSSDFVRGYFIGFFDASLQYSKTPLRDDEEFFICMLYGHEALLRKDISSTTEYTRASIHLQGVEGFDKGQAAGGRDYFDFMNKTINSPVTLLKVFHDN</sequence>
<protein>
    <submittedName>
        <fullName evidence="1">Uncharacterized protein</fullName>
    </submittedName>
</protein>
<comment type="caution">
    <text evidence="1">The sequence shown here is derived from an EMBL/GenBank/DDBJ whole genome shotgun (WGS) entry which is preliminary data.</text>
</comment>
<organism evidence="1 2">
    <name type="scientific">Pseudomonas paralactis</name>
    <dbReference type="NCBI Taxonomy" id="1615673"/>
    <lineage>
        <taxon>Bacteria</taxon>
        <taxon>Pseudomonadati</taxon>
        <taxon>Pseudomonadota</taxon>
        <taxon>Gammaproteobacteria</taxon>
        <taxon>Pseudomonadales</taxon>
        <taxon>Pseudomonadaceae</taxon>
        <taxon>Pseudomonas</taxon>
    </lineage>
</organism>
<gene>
    <name evidence="1" type="ORF">TX23_04400</name>
</gene>
<name>A0A0R3AKE7_9PSED</name>
<dbReference type="Proteomes" id="UP000050852">
    <property type="component" value="Unassembled WGS sequence"/>
</dbReference>
<evidence type="ECO:0000313" key="1">
    <source>
        <dbReference type="EMBL" id="KRP73669.1"/>
    </source>
</evidence>
<dbReference type="RefSeq" id="WP_057701181.1">
    <property type="nucleotide sequence ID" value="NZ_JAUKOF010000012.1"/>
</dbReference>
<accession>A0A0R3AKE7</accession>
<evidence type="ECO:0000313" key="2">
    <source>
        <dbReference type="Proteomes" id="UP000050852"/>
    </source>
</evidence>
<proteinExistence type="predicted"/>
<dbReference type="AlphaFoldDB" id="A0A0R3AKE7"/>
<dbReference type="OrthoDB" id="7066350at2"/>